<dbReference type="InterPro" id="IPR029058">
    <property type="entry name" value="AB_hydrolase_fold"/>
</dbReference>
<evidence type="ECO:0000313" key="8">
    <source>
        <dbReference type="EMBL" id="KAK9763571.1"/>
    </source>
</evidence>
<comment type="similarity">
    <text evidence="1 6">Belongs to the AB hydrolase superfamily.</text>
</comment>
<sequence>MSNLQRSLLKKATLSQLPPVPENSTSTKGDNFIVPTLTKSTRKRDYGQAEWSSFFDNRRDIVISGDTFRVYESLGKRDKDGEAGPIFVMHHGAGLTSLSFAVLVKELRKLSDKLSILCFDCRSHGGSLNESGKELTLNTLSEDLWNVLNTVYSDIDQAEILLVGHSLGGTVVTHLAESRKIKKLIGLAVIDVVEGTALEALVGMKAYLATRPTHFPTIEKAIEWNLRSGTIHNLESAKVSVPSLLELVDKEDPSKGYKWQINLYDTEKYWEEWFTGLSKRFLNASTAKILILAGTDRLDKELTIAQMQGKFQLLVLPESGHAIQEDLPDRLALALFEFWKRNDRLILPTKDSIDLSF</sequence>
<protein>
    <recommendedName>
        <fullName evidence="2 6">Protein phosphatase methylesterase 1</fullName>
        <shortName evidence="6">PME-1</shortName>
        <ecNumber evidence="6">3.1.1.-</ecNumber>
    </recommendedName>
</protein>
<dbReference type="GO" id="GO:0051723">
    <property type="term" value="F:protein methylesterase activity"/>
    <property type="evidence" value="ECO:0007669"/>
    <property type="project" value="UniProtKB-EC"/>
</dbReference>
<dbReference type="SUPFAM" id="SSF53474">
    <property type="entry name" value="alpha/beta-Hydrolases"/>
    <property type="match status" value="1"/>
</dbReference>
<dbReference type="EMBL" id="JASJQH010000606">
    <property type="protein sequence ID" value="KAK9763571.1"/>
    <property type="molecule type" value="Genomic_DNA"/>
</dbReference>
<evidence type="ECO:0000313" key="9">
    <source>
        <dbReference type="Proteomes" id="UP001479436"/>
    </source>
</evidence>
<proteinExistence type="inferred from homology"/>
<dbReference type="InterPro" id="IPR000073">
    <property type="entry name" value="AB_hydrolase_1"/>
</dbReference>
<evidence type="ECO:0000256" key="5">
    <source>
        <dbReference type="ARBA" id="ARBA00049203"/>
    </source>
</evidence>
<keyword evidence="4 6" id="KW-0378">Hydrolase</keyword>
<comment type="function">
    <text evidence="6">Demethylates proteins that have been reversibly carboxymethylated.</text>
</comment>
<gene>
    <name evidence="8" type="primary">PPE1</name>
    <name evidence="8" type="ORF">K7432_009624</name>
</gene>
<comment type="caution">
    <text evidence="8">The sequence shown here is derived from an EMBL/GenBank/DDBJ whole genome shotgun (WGS) entry which is preliminary data.</text>
</comment>
<dbReference type="Gene3D" id="3.40.50.1820">
    <property type="entry name" value="alpha/beta hydrolase"/>
    <property type="match status" value="1"/>
</dbReference>
<evidence type="ECO:0000256" key="1">
    <source>
        <dbReference type="ARBA" id="ARBA00008645"/>
    </source>
</evidence>
<dbReference type="Proteomes" id="UP001479436">
    <property type="component" value="Unassembled WGS sequence"/>
</dbReference>
<feature type="domain" description="AB hydrolase-1" evidence="7">
    <location>
        <begin position="87"/>
        <end position="332"/>
    </location>
</feature>
<dbReference type="InterPro" id="IPR016812">
    <property type="entry name" value="PPase_methylesterase_euk"/>
</dbReference>
<evidence type="ECO:0000256" key="6">
    <source>
        <dbReference type="PIRNR" id="PIRNR022950"/>
    </source>
</evidence>
<keyword evidence="3 6" id="KW-0719">Serine esterase</keyword>
<reference evidence="8 9" key="1">
    <citation type="submission" date="2023-04" db="EMBL/GenBank/DDBJ databases">
        <title>Genome of Basidiobolus ranarum AG-B5.</title>
        <authorList>
            <person name="Stajich J.E."/>
            <person name="Carter-House D."/>
            <person name="Gryganskyi A."/>
        </authorList>
    </citation>
    <scope>NUCLEOTIDE SEQUENCE [LARGE SCALE GENOMIC DNA]</scope>
    <source>
        <strain evidence="8 9">AG-B5</strain>
    </source>
</reference>
<dbReference type="EC" id="3.1.1.-" evidence="6"/>
<evidence type="ECO:0000256" key="4">
    <source>
        <dbReference type="ARBA" id="ARBA00022801"/>
    </source>
</evidence>
<dbReference type="PANTHER" id="PTHR14189">
    <property type="entry name" value="PROTEIN PHOSPHATASE METHYLESTERASE-1 RELATED"/>
    <property type="match status" value="1"/>
</dbReference>
<organism evidence="8 9">
    <name type="scientific">Basidiobolus ranarum</name>
    <dbReference type="NCBI Taxonomy" id="34480"/>
    <lineage>
        <taxon>Eukaryota</taxon>
        <taxon>Fungi</taxon>
        <taxon>Fungi incertae sedis</taxon>
        <taxon>Zoopagomycota</taxon>
        <taxon>Entomophthoromycotina</taxon>
        <taxon>Basidiobolomycetes</taxon>
        <taxon>Basidiobolales</taxon>
        <taxon>Basidiobolaceae</taxon>
        <taxon>Basidiobolus</taxon>
    </lineage>
</organism>
<comment type="catalytic activity">
    <reaction evidence="5">
        <text>[phosphatase 2A protein]-C-terminal L-leucine methyl ester + H2O = [phosphatase 2A protein]-C-terminal L-leucine + methanol + H(+)</text>
        <dbReference type="Rhea" id="RHEA:48548"/>
        <dbReference type="Rhea" id="RHEA-COMP:12134"/>
        <dbReference type="Rhea" id="RHEA-COMP:12135"/>
        <dbReference type="ChEBI" id="CHEBI:15377"/>
        <dbReference type="ChEBI" id="CHEBI:15378"/>
        <dbReference type="ChEBI" id="CHEBI:17790"/>
        <dbReference type="ChEBI" id="CHEBI:90516"/>
        <dbReference type="ChEBI" id="CHEBI:90517"/>
        <dbReference type="EC" id="3.1.1.89"/>
    </reaction>
</comment>
<evidence type="ECO:0000256" key="3">
    <source>
        <dbReference type="ARBA" id="ARBA00022487"/>
    </source>
</evidence>
<accession>A0ABR2WQ57</accession>
<keyword evidence="9" id="KW-1185">Reference proteome</keyword>
<dbReference type="PIRSF" id="PIRSF022950">
    <property type="entry name" value="PPase_methylesterase_euk"/>
    <property type="match status" value="1"/>
</dbReference>
<evidence type="ECO:0000259" key="7">
    <source>
        <dbReference type="Pfam" id="PF12697"/>
    </source>
</evidence>
<evidence type="ECO:0000256" key="2">
    <source>
        <dbReference type="ARBA" id="ARBA00020672"/>
    </source>
</evidence>
<dbReference type="Pfam" id="PF12697">
    <property type="entry name" value="Abhydrolase_6"/>
    <property type="match status" value="1"/>
</dbReference>
<name>A0ABR2WQ57_9FUNG</name>
<dbReference type="PANTHER" id="PTHR14189:SF0">
    <property type="entry name" value="PROTEIN PHOSPHATASE METHYLESTERASE 1"/>
    <property type="match status" value="1"/>
</dbReference>